<dbReference type="AlphaFoldDB" id="A0A256L9M8"/>
<dbReference type="EMBL" id="NGNV01000055">
    <property type="protein sequence ID" value="OYR87109.1"/>
    <property type="molecule type" value="Genomic_DNA"/>
</dbReference>
<dbReference type="Proteomes" id="UP000215828">
    <property type="component" value="Unassembled WGS sequence"/>
</dbReference>
<dbReference type="GO" id="GO:0030153">
    <property type="term" value="P:bacteriocin immunity"/>
    <property type="evidence" value="ECO:0007669"/>
    <property type="project" value="UniProtKB-KW"/>
</dbReference>
<dbReference type="InterPro" id="IPR023130">
    <property type="entry name" value="Ta0600-like_sf"/>
</dbReference>
<evidence type="ECO:0000313" key="4">
    <source>
        <dbReference type="Proteomes" id="UP000216316"/>
    </source>
</evidence>
<keyword evidence="1" id="KW-0079">Bacteriocin immunity</keyword>
<evidence type="ECO:0000313" key="3">
    <source>
        <dbReference type="EMBL" id="OYR89980.1"/>
    </source>
</evidence>
<dbReference type="Pfam" id="PF08951">
    <property type="entry name" value="EntA_Immun"/>
    <property type="match status" value="1"/>
</dbReference>
<comment type="caution">
    <text evidence="3">The sequence shown here is derived from an EMBL/GenBank/DDBJ whole genome shotgun (WGS) entry which is preliminary data.</text>
</comment>
<reference evidence="3" key="1">
    <citation type="submission" date="2017-04" db="EMBL/GenBank/DDBJ databases">
        <authorList>
            <person name="Afonso C.L."/>
            <person name="Miller P.J."/>
            <person name="Scott M.A."/>
            <person name="Spackman E."/>
            <person name="Goraichik I."/>
            <person name="Dimitrov K.M."/>
            <person name="Suarez D.L."/>
            <person name="Swayne D.E."/>
        </authorList>
    </citation>
    <scope>NUCLEOTIDE SEQUENCE [LARGE SCALE GENOMIC DNA]</scope>
    <source>
        <strain evidence="3">609q</strain>
    </source>
</reference>
<keyword evidence="4" id="KW-1185">Reference proteome</keyword>
<dbReference type="EMBL" id="NGNX01000062">
    <property type="protein sequence ID" value="OYR89980.1"/>
    <property type="molecule type" value="Genomic_DNA"/>
</dbReference>
<dbReference type="InterPro" id="IPR015046">
    <property type="entry name" value="LciA_Immunity-like"/>
</dbReference>
<organism evidence="3">
    <name type="scientific">Lactobacillus taiwanensis</name>
    <dbReference type="NCBI Taxonomy" id="508451"/>
    <lineage>
        <taxon>Bacteria</taxon>
        <taxon>Bacillati</taxon>
        <taxon>Bacillota</taxon>
        <taxon>Bacilli</taxon>
        <taxon>Lactobacillales</taxon>
        <taxon>Lactobacillaceae</taxon>
        <taxon>Lactobacillus</taxon>
    </lineage>
</organism>
<reference evidence="3 4" key="3">
    <citation type="submission" date="2017-09" db="EMBL/GenBank/DDBJ databases">
        <title>Tripartite evolution among Lactobacillus johnsonii, Lactobacillus taiwanensis, Lactobacillus reuteri and their rodent host.</title>
        <authorList>
            <person name="Wang T."/>
            <person name="Knowles S."/>
            <person name="Cheng C."/>
        </authorList>
    </citation>
    <scope>NUCLEOTIDE SEQUENCE [LARGE SCALE GENOMIC DNA]</scope>
    <source>
        <strain evidence="3">609q</strain>
        <strain evidence="2 4">609u</strain>
    </source>
</reference>
<sequence length="94" mass="10592">MKETKLKEMLTKIKANSDIATDPEAQKLIEAAIERISKNGDLQKVIFKLKQDISMYSVAHGFKLPETLTKLQLLLDRDPNKWAGAGETMSLTNF</sequence>
<dbReference type="RefSeq" id="WP_094496482.1">
    <property type="nucleotide sequence ID" value="NZ_CAJUTI010000007.1"/>
</dbReference>
<dbReference type="SUPFAM" id="SSF109797">
    <property type="entry name" value="Bacteriocin immunity protein-like"/>
    <property type="match status" value="1"/>
</dbReference>
<evidence type="ECO:0000313" key="2">
    <source>
        <dbReference type="EMBL" id="OYR87109.1"/>
    </source>
</evidence>
<protein>
    <submittedName>
        <fullName evidence="3">Enterocin immunity protein</fullName>
    </submittedName>
</protein>
<reference evidence="2 4" key="2">
    <citation type="submission" date="2017-05" db="EMBL/GenBank/DDBJ databases">
        <authorList>
            <person name="Lin X.B."/>
            <person name="Stothard P."/>
            <person name="Tasseva G."/>
            <person name="Walter J."/>
        </authorList>
    </citation>
    <scope>NUCLEOTIDE SEQUENCE [LARGE SCALE GENOMIC DNA]</scope>
    <source>
        <strain evidence="2 4">609u</strain>
    </source>
</reference>
<accession>A0A256L9M8</accession>
<name>A0A256L9M8_9LACO</name>
<gene>
    <name evidence="2" type="ORF">CBF53_08925</name>
    <name evidence="3" type="ORF">CBF70_09985</name>
</gene>
<evidence type="ECO:0000256" key="1">
    <source>
        <dbReference type="ARBA" id="ARBA00023025"/>
    </source>
</evidence>
<dbReference type="Gene3D" id="1.20.1440.50">
    <property type="entry name" value="Ta0600-like"/>
    <property type="match status" value="1"/>
</dbReference>
<dbReference type="Proteomes" id="UP000216316">
    <property type="component" value="Unassembled WGS sequence"/>
</dbReference>
<proteinExistence type="predicted"/>